<feature type="compositionally biased region" description="Low complexity" evidence="3">
    <location>
        <begin position="19"/>
        <end position="30"/>
    </location>
</feature>
<dbReference type="EMBL" id="JAGMWT010000003">
    <property type="protein sequence ID" value="KAH7132193.1"/>
    <property type="molecule type" value="Genomic_DNA"/>
</dbReference>
<dbReference type="GO" id="GO:0006351">
    <property type="term" value="P:DNA-templated transcription"/>
    <property type="evidence" value="ECO:0007669"/>
    <property type="project" value="InterPro"/>
</dbReference>
<evidence type="ECO:0000256" key="2">
    <source>
        <dbReference type="ARBA" id="ARBA00023242"/>
    </source>
</evidence>
<evidence type="ECO:0000256" key="3">
    <source>
        <dbReference type="SAM" id="MobiDB-lite"/>
    </source>
</evidence>
<dbReference type="InterPro" id="IPR007219">
    <property type="entry name" value="XnlR_reg_dom"/>
</dbReference>
<evidence type="ECO:0000313" key="6">
    <source>
        <dbReference type="Proteomes" id="UP000700596"/>
    </source>
</evidence>
<keyword evidence="6" id="KW-1185">Reference proteome</keyword>
<dbReference type="OrthoDB" id="435881at2759"/>
<feature type="domain" description="Xylanolytic transcriptional activator regulatory" evidence="4">
    <location>
        <begin position="262"/>
        <end position="335"/>
    </location>
</feature>
<dbReference type="GO" id="GO:0008270">
    <property type="term" value="F:zinc ion binding"/>
    <property type="evidence" value="ECO:0007669"/>
    <property type="project" value="InterPro"/>
</dbReference>
<reference evidence="5" key="1">
    <citation type="journal article" date="2021" name="Nat. Commun.">
        <title>Genetic determinants of endophytism in the Arabidopsis root mycobiome.</title>
        <authorList>
            <person name="Mesny F."/>
            <person name="Miyauchi S."/>
            <person name="Thiergart T."/>
            <person name="Pickel B."/>
            <person name="Atanasova L."/>
            <person name="Karlsson M."/>
            <person name="Huettel B."/>
            <person name="Barry K.W."/>
            <person name="Haridas S."/>
            <person name="Chen C."/>
            <person name="Bauer D."/>
            <person name="Andreopoulos W."/>
            <person name="Pangilinan J."/>
            <person name="LaButti K."/>
            <person name="Riley R."/>
            <person name="Lipzen A."/>
            <person name="Clum A."/>
            <person name="Drula E."/>
            <person name="Henrissat B."/>
            <person name="Kohler A."/>
            <person name="Grigoriev I.V."/>
            <person name="Martin F.M."/>
            <person name="Hacquard S."/>
        </authorList>
    </citation>
    <scope>NUCLEOTIDE SEQUENCE</scope>
    <source>
        <strain evidence="5">MPI-CAGE-CH-0243</strain>
    </source>
</reference>
<accession>A0A9P9E6Y0</accession>
<sequence length="715" mass="81120">MTRLEDEVYRLSRDIEGVSPSRDPSSIPSPEDTEARTREIRGKVLFGLETKYFSPFSWPLVAEEFSDLNHVLRNYPRDASGLASSPQEVTPIEIDTPGLLDEQLHETLLSIFRHRVDPLVRVLHWPSFIERARLYRHPASPQTHQTGSDQFAGPYFTENQFNTPRQNGMQPPGPPHNQQTNQHFVALLYTVYYAAIVAIIDSPNPPELGQDISVFNHSFKREVMNRVLSLDKRVKLPESLQILQAMVLWLSVEPGSFNLQYQWNQLGVAIRMAQGLGIHRDGSSLDLLPIEIEIRRRVWAQICVLDVQYAEQLGREPSIATDSYDTMLPLSIDDRDLAVIEEQVLTGEQGHDTNFKTLEEIEQGQRKASPFSAMTFSLVQTELARMSSHLLTVRYRARDNIFSNLAFNELGRTHQNSTEMRAEKAYCVNRLEHRFGSVYAVGSLDSSDLKQQLVSELVSISLFRAKFLNRTMEWKDCYSSMSESRRENETLTLLRDAIGVATRTLTLIHRFSTSPFSWYTKRFRDMYSSSFIAFNLATRQKMDQQFYIPAWSALDQLYPVDATGCLVEQSIHDSSFGKLLASARVRKEHQSMIPTSQDFREQIIHVPTSTTFPTTSGAVTLAYSTASANAGNLYEEYDSMIQNNPSNIGNNELTLFHAIISRPQYILFRCLNGVTRINDASERTTAVKLDTAAPIPSTSSALNSNTILSNICHDE</sequence>
<feature type="region of interest" description="Disordered" evidence="3">
    <location>
        <begin position="12"/>
        <end position="35"/>
    </location>
</feature>
<keyword evidence="2" id="KW-0539">Nucleus</keyword>
<gene>
    <name evidence="5" type="ORF">B0J11DRAFT_577128</name>
</gene>
<proteinExistence type="predicted"/>
<evidence type="ECO:0000256" key="1">
    <source>
        <dbReference type="ARBA" id="ARBA00004123"/>
    </source>
</evidence>
<dbReference type="GO" id="GO:0003677">
    <property type="term" value="F:DNA binding"/>
    <property type="evidence" value="ECO:0007669"/>
    <property type="project" value="InterPro"/>
</dbReference>
<evidence type="ECO:0000259" key="4">
    <source>
        <dbReference type="SMART" id="SM00906"/>
    </source>
</evidence>
<dbReference type="SMART" id="SM00906">
    <property type="entry name" value="Fungal_trans"/>
    <property type="match status" value="1"/>
</dbReference>
<comment type="subcellular location">
    <subcellularLocation>
        <location evidence="1">Nucleus</location>
    </subcellularLocation>
</comment>
<dbReference type="CDD" id="cd12148">
    <property type="entry name" value="fungal_TF_MHR"/>
    <property type="match status" value="1"/>
</dbReference>
<dbReference type="GO" id="GO:0005634">
    <property type="term" value="C:nucleus"/>
    <property type="evidence" value="ECO:0007669"/>
    <property type="project" value="UniProtKB-SubCell"/>
</dbReference>
<dbReference type="PANTHER" id="PTHR31001:SF77">
    <property type="entry name" value="TRANSCRIPTION FACTOR, PUTATIVE (AFU_ORTHOLOGUE AFUA_3G12940)-RELATED"/>
    <property type="match status" value="1"/>
</dbReference>
<organism evidence="5 6">
    <name type="scientific">Dendryphion nanum</name>
    <dbReference type="NCBI Taxonomy" id="256645"/>
    <lineage>
        <taxon>Eukaryota</taxon>
        <taxon>Fungi</taxon>
        <taxon>Dikarya</taxon>
        <taxon>Ascomycota</taxon>
        <taxon>Pezizomycotina</taxon>
        <taxon>Dothideomycetes</taxon>
        <taxon>Pleosporomycetidae</taxon>
        <taxon>Pleosporales</taxon>
        <taxon>Torulaceae</taxon>
        <taxon>Dendryphion</taxon>
    </lineage>
</organism>
<dbReference type="InterPro" id="IPR050613">
    <property type="entry name" value="Sec_Metabolite_Reg"/>
</dbReference>
<dbReference type="Proteomes" id="UP000700596">
    <property type="component" value="Unassembled WGS sequence"/>
</dbReference>
<name>A0A9P9E6Y0_9PLEO</name>
<dbReference type="Pfam" id="PF04082">
    <property type="entry name" value="Fungal_trans"/>
    <property type="match status" value="1"/>
</dbReference>
<dbReference type="PANTHER" id="PTHR31001">
    <property type="entry name" value="UNCHARACTERIZED TRANSCRIPTIONAL REGULATORY PROTEIN"/>
    <property type="match status" value="1"/>
</dbReference>
<dbReference type="AlphaFoldDB" id="A0A9P9E6Y0"/>
<evidence type="ECO:0000313" key="5">
    <source>
        <dbReference type="EMBL" id="KAH7132193.1"/>
    </source>
</evidence>
<comment type="caution">
    <text evidence="5">The sequence shown here is derived from an EMBL/GenBank/DDBJ whole genome shotgun (WGS) entry which is preliminary data.</text>
</comment>
<protein>
    <submittedName>
        <fullName evidence="5">Fungal-specific transcription factor domain-containing protein</fullName>
    </submittedName>
</protein>